<evidence type="ECO:0000256" key="1">
    <source>
        <dbReference type="ARBA" id="ARBA00004141"/>
    </source>
</evidence>
<gene>
    <name evidence="9" type="ORF">V5E97_17780</name>
</gene>
<dbReference type="InterPro" id="IPR001734">
    <property type="entry name" value="Na/solute_symporter"/>
</dbReference>
<feature type="transmembrane region" description="Helical" evidence="8">
    <location>
        <begin position="298"/>
        <end position="323"/>
    </location>
</feature>
<dbReference type="InterPro" id="IPR050277">
    <property type="entry name" value="Sodium:Solute_Symporter"/>
</dbReference>
<dbReference type="PANTHER" id="PTHR48086">
    <property type="entry name" value="SODIUM/PROLINE SYMPORTER-RELATED"/>
    <property type="match status" value="1"/>
</dbReference>
<keyword evidence="4 8" id="KW-0812">Transmembrane</keyword>
<feature type="transmembrane region" description="Helical" evidence="8">
    <location>
        <begin position="77"/>
        <end position="100"/>
    </location>
</feature>
<protein>
    <submittedName>
        <fullName evidence="9">Sodium transporter</fullName>
    </submittedName>
</protein>
<dbReference type="InterPro" id="IPR038377">
    <property type="entry name" value="Na/Glc_symporter_sf"/>
</dbReference>
<accession>A0AAU7CS13</accession>
<dbReference type="AlphaFoldDB" id="A0AAU7CS13"/>
<dbReference type="Gene3D" id="1.20.1730.10">
    <property type="entry name" value="Sodium/glucose cotransporter"/>
    <property type="match status" value="1"/>
</dbReference>
<feature type="transmembrane region" description="Helical" evidence="8">
    <location>
        <begin position="51"/>
        <end position="71"/>
    </location>
</feature>
<organism evidence="9">
    <name type="scientific">Singulisphaera sp. Ch08</name>
    <dbReference type="NCBI Taxonomy" id="3120278"/>
    <lineage>
        <taxon>Bacteria</taxon>
        <taxon>Pseudomonadati</taxon>
        <taxon>Planctomycetota</taxon>
        <taxon>Planctomycetia</taxon>
        <taxon>Isosphaerales</taxon>
        <taxon>Isosphaeraceae</taxon>
        <taxon>Singulisphaera</taxon>
    </lineage>
</organism>
<dbReference type="PROSITE" id="PS50283">
    <property type="entry name" value="NA_SOLUT_SYMP_3"/>
    <property type="match status" value="1"/>
</dbReference>
<dbReference type="RefSeq" id="WP_406700649.1">
    <property type="nucleotide sequence ID" value="NZ_CP155447.1"/>
</dbReference>
<dbReference type="PANTHER" id="PTHR48086:SF4">
    <property type="entry name" value="SODIUM_PANTOTHENATE SYMPORTER"/>
    <property type="match status" value="1"/>
</dbReference>
<comment type="subcellular location">
    <subcellularLocation>
        <location evidence="1">Membrane</location>
        <topology evidence="1">Multi-pass membrane protein</topology>
    </subcellularLocation>
</comment>
<evidence type="ECO:0000256" key="3">
    <source>
        <dbReference type="ARBA" id="ARBA00022448"/>
    </source>
</evidence>
<feature type="transmembrane region" description="Helical" evidence="8">
    <location>
        <begin position="181"/>
        <end position="206"/>
    </location>
</feature>
<feature type="transmembrane region" description="Helical" evidence="8">
    <location>
        <begin position="213"/>
        <end position="238"/>
    </location>
</feature>
<feature type="transmembrane region" description="Helical" evidence="8">
    <location>
        <begin position="415"/>
        <end position="437"/>
    </location>
</feature>
<feature type="transmembrane region" description="Helical" evidence="8">
    <location>
        <begin position="128"/>
        <end position="147"/>
    </location>
</feature>
<evidence type="ECO:0000256" key="6">
    <source>
        <dbReference type="ARBA" id="ARBA00023136"/>
    </source>
</evidence>
<keyword evidence="6 8" id="KW-0472">Membrane</keyword>
<feature type="transmembrane region" description="Helical" evidence="8">
    <location>
        <begin position="449"/>
        <end position="469"/>
    </location>
</feature>
<evidence type="ECO:0000256" key="5">
    <source>
        <dbReference type="ARBA" id="ARBA00022989"/>
    </source>
</evidence>
<feature type="transmembrane region" description="Helical" evidence="8">
    <location>
        <begin position="343"/>
        <end position="369"/>
    </location>
</feature>
<evidence type="ECO:0000256" key="7">
    <source>
        <dbReference type="RuleBase" id="RU362091"/>
    </source>
</evidence>
<evidence type="ECO:0000256" key="8">
    <source>
        <dbReference type="SAM" id="Phobius"/>
    </source>
</evidence>
<dbReference type="EMBL" id="CP155447">
    <property type="protein sequence ID" value="XBH07809.1"/>
    <property type="molecule type" value="Genomic_DNA"/>
</dbReference>
<keyword evidence="5 8" id="KW-1133">Transmembrane helix</keyword>
<name>A0AAU7CS13_9BACT</name>
<evidence type="ECO:0000256" key="2">
    <source>
        <dbReference type="ARBA" id="ARBA00006434"/>
    </source>
</evidence>
<evidence type="ECO:0000256" key="4">
    <source>
        <dbReference type="ARBA" id="ARBA00022692"/>
    </source>
</evidence>
<feature type="transmembrane region" description="Helical" evidence="8">
    <location>
        <begin position="258"/>
        <end position="277"/>
    </location>
</feature>
<dbReference type="Pfam" id="PF00474">
    <property type="entry name" value="SSF"/>
    <property type="match status" value="1"/>
</dbReference>
<feature type="transmembrane region" description="Helical" evidence="8">
    <location>
        <begin position="390"/>
        <end position="409"/>
    </location>
</feature>
<keyword evidence="3" id="KW-0813">Transport</keyword>
<comment type="similarity">
    <text evidence="2 7">Belongs to the sodium:solute symporter (SSF) (TC 2.A.21) family.</text>
</comment>
<dbReference type="GO" id="GO:0005886">
    <property type="term" value="C:plasma membrane"/>
    <property type="evidence" value="ECO:0007669"/>
    <property type="project" value="TreeGrafter"/>
</dbReference>
<proteinExistence type="inferred from homology"/>
<sequence length="557" mass="59238">MNHVQSIHAQPPTLIALLLFTLISLGLGVVANLAQRKGTFLEKYFLGGRSLGPFAVALTAAVMSGGTFVGFPSLVYSFGWVVALWIASYMIAPVTVLGILGKRIGQLSRKTGAITLPDLFRERFGSPALGLMTSLLVMFFLVCNLVAQFSAGARIMKIVLPVQTTSWFVSGELADSSNAGYYIGLAIFTATVVAYTTYGGFLAAIWTDVFQSIIMAIGVMLLLPLAMNASGGFAQATYSGMAQTDPGFGFGPGAGRAFHPLGLAVSFFFMWAITGMGQPSTLVRLMAFRDSKTLRYSIIYLTIYNALIYIPLIFIFVAARSILPNLASSDDVMPSLVIKLANPYVAGLILAAPYGAVLSTVSGWLLIVSSGLVRDLYQRFFRPTATEREIAWASYSTTVAIGLIVAIVALKPPTYLQLIIVFSSTGMAAAFLMPALLGCFWRRSTAAGAIAAMATGATVTLGLYVLGTLGPDRLHLSWLFAPNQDIGAASSFRPYYLFGLDPCIWGLSSSLAAGLIGSWLSPPPPEERVALLFDAQPANAPAPATLDLHPTPKPSTA</sequence>
<dbReference type="GO" id="GO:0015233">
    <property type="term" value="F:pantothenate transmembrane transporter activity"/>
    <property type="evidence" value="ECO:0007669"/>
    <property type="project" value="TreeGrafter"/>
</dbReference>
<feature type="transmembrane region" description="Helical" evidence="8">
    <location>
        <begin position="12"/>
        <end position="31"/>
    </location>
</feature>
<reference evidence="9" key="1">
    <citation type="submission" date="2024-05" db="EMBL/GenBank/DDBJ databases">
        <title>Planctomycetes of the genus Singulisphaera possess chitinolytic capabilities.</title>
        <authorList>
            <person name="Ivanova A."/>
        </authorList>
    </citation>
    <scope>NUCLEOTIDE SEQUENCE</scope>
    <source>
        <strain evidence="9">Ch08T</strain>
    </source>
</reference>
<evidence type="ECO:0000313" key="9">
    <source>
        <dbReference type="EMBL" id="XBH07809.1"/>
    </source>
</evidence>